<evidence type="ECO:0000256" key="5">
    <source>
        <dbReference type="ARBA" id="ARBA00038440"/>
    </source>
</evidence>
<reference evidence="10 11" key="1">
    <citation type="journal article" date="2015" name="Nature">
        <title>rRNA introns, odd ribosomes, and small enigmatic genomes across a large radiation of phyla.</title>
        <authorList>
            <person name="Brown C.T."/>
            <person name="Hug L.A."/>
            <person name="Thomas B.C."/>
            <person name="Sharon I."/>
            <person name="Castelle C.J."/>
            <person name="Singh A."/>
            <person name="Wilkins M.J."/>
            <person name="Williams K.H."/>
            <person name="Banfield J.F."/>
        </authorList>
    </citation>
    <scope>NUCLEOTIDE SEQUENCE [LARGE SCALE GENOMIC DNA]</scope>
</reference>
<evidence type="ECO:0000256" key="3">
    <source>
        <dbReference type="ARBA" id="ARBA00022679"/>
    </source>
</evidence>
<gene>
    <name evidence="10" type="ORF">UV20_C0001G0039</name>
</gene>
<comment type="similarity">
    <text evidence="5">Belongs to the GART family.</text>
</comment>
<evidence type="ECO:0000313" key="11">
    <source>
        <dbReference type="Proteomes" id="UP000034837"/>
    </source>
</evidence>
<dbReference type="InterPro" id="IPR001555">
    <property type="entry name" value="GART_AS"/>
</dbReference>
<comment type="caution">
    <text evidence="10">The sequence shown here is derived from an EMBL/GenBank/DDBJ whole genome shotgun (WGS) entry which is preliminary data.</text>
</comment>
<dbReference type="EMBL" id="LCDO01000001">
    <property type="protein sequence ID" value="KKS57399.1"/>
    <property type="molecule type" value="Genomic_DNA"/>
</dbReference>
<evidence type="ECO:0000256" key="1">
    <source>
        <dbReference type="ARBA" id="ARBA00005054"/>
    </source>
</evidence>
<keyword evidence="3 10" id="KW-0808">Transferase</keyword>
<evidence type="ECO:0000256" key="6">
    <source>
        <dbReference type="ARBA" id="ARBA00041324"/>
    </source>
</evidence>
<dbReference type="PANTHER" id="PTHR43369:SF2">
    <property type="entry name" value="PHOSPHORIBOSYLGLYCINAMIDE FORMYLTRANSFERASE"/>
    <property type="match status" value="1"/>
</dbReference>
<dbReference type="InterPro" id="IPR036477">
    <property type="entry name" value="Formyl_transf_N_sf"/>
</dbReference>
<accession>A0A0G1A8Y8</accession>
<dbReference type="SUPFAM" id="SSF53328">
    <property type="entry name" value="Formyltransferase"/>
    <property type="match status" value="1"/>
</dbReference>
<dbReference type="GO" id="GO:0005829">
    <property type="term" value="C:cytosol"/>
    <property type="evidence" value="ECO:0007669"/>
    <property type="project" value="TreeGrafter"/>
</dbReference>
<evidence type="ECO:0000259" key="9">
    <source>
        <dbReference type="Pfam" id="PF00551"/>
    </source>
</evidence>
<evidence type="ECO:0000313" key="10">
    <source>
        <dbReference type="EMBL" id="KKS57399.1"/>
    </source>
</evidence>
<dbReference type="InterPro" id="IPR002376">
    <property type="entry name" value="Formyl_transf_N"/>
</dbReference>
<dbReference type="PANTHER" id="PTHR43369">
    <property type="entry name" value="PHOSPHORIBOSYLGLYCINAMIDE FORMYLTRANSFERASE"/>
    <property type="match status" value="1"/>
</dbReference>
<dbReference type="Proteomes" id="UP000034837">
    <property type="component" value="Unassembled WGS sequence"/>
</dbReference>
<evidence type="ECO:0000256" key="2">
    <source>
        <dbReference type="ARBA" id="ARBA00012254"/>
    </source>
</evidence>
<dbReference type="EC" id="2.1.2.2" evidence="2"/>
<comment type="pathway">
    <text evidence="1">Purine metabolism; IMP biosynthesis via de novo pathway; N(2)-formyl-N(1)-(5-phospho-D-ribosyl)glycinamide from N(1)-(5-phospho-D-ribosyl)glycinamide (10-formyl THF route): step 1/1.</text>
</comment>
<dbReference type="GO" id="GO:0006189">
    <property type="term" value="P:'de novo' IMP biosynthetic process"/>
    <property type="evidence" value="ECO:0007669"/>
    <property type="project" value="TreeGrafter"/>
</dbReference>
<comment type="catalytic activity">
    <reaction evidence="8">
        <text>N(1)-(5-phospho-beta-D-ribosyl)glycinamide + (6R)-10-formyltetrahydrofolate = N(2)-formyl-N(1)-(5-phospho-beta-D-ribosyl)glycinamide + (6S)-5,6,7,8-tetrahydrofolate + H(+)</text>
        <dbReference type="Rhea" id="RHEA:15053"/>
        <dbReference type="ChEBI" id="CHEBI:15378"/>
        <dbReference type="ChEBI" id="CHEBI:57453"/>
        <dbReference type="ChEBI" id="CHEBI:143788"/>
        <dbReference type="ChEBI" id="CHEBI:147286"/>
        <dbReference type="ChEBI" id="CHEBI:195366"/>
        <dbReference type="EC" id="2.1.2.2"/>
    </reaction>
</comment>
<evidence type="ECO:0000256" key="8">
    <source>
        <dbReference type="ARBA" id="ARBA00047664"/>
    </source>
</evidence>
<name>A0A0G1A8Y8_9BACT</name>
<feature type="domain" description="Formyl transferase N-terminal" evidence="9">
    <location>
        <begin position="72"/>
        <end position="202"/>
    </location>
</feature>
<dbReference type="Gene3D" id="3.40.50.170">
    <property type="entry name" value="Formyl transferase, N-terminal domain"/>
    <property type="match status" value="1"/>
</dbReference>
<dbReference type="PROSITE" id="PS00373">
    <property type="entry name" value="GART"/>
    <property type="match status" value="1"/>
</dbReference>
<dbReference type="AlphaFoldDB" id="A0A0G1A8Y8"/>
<evidence type="ECO:0000256" key="4">
    <source>
        <dbReference type="ARBA" id="ARBA00022755"/>
    </source>
</evidence>
<dbReference type="Pfam" id="PF00551">
    <property type="entry name" value="Formyl_trans_N"/>
    <property type="match status" value="1"/>
</dbReference>
<keyword evidence="4" id="KW-0658">Purine biosynthesis</keyword>
<proteinExistence type="inferred from homology"/>
<dbReference type="GO" id="GO:0004644">
    <property type="term" value="F:phosphoribosylglycinamide formyltransferase activity"/>
    <property type="evidence" value="ECO:0007669"/>
    <property type="project" value="UniProtKB-EC"/>
</dbReference>
<organism evidence="10 11">
    <name type="scientific">Candidatus Magasanikbacteria bacterium GW2011_GWA2_42_32</name>
    <dbReference type="NCBI Taxonomy" id="1619039"/>
    <lineage>
        <taxon>Bacteria</taxon>
        <taxon>Candidatus Magasanikiibacteriota</taxon>
    </lineage>
</organism>
<protein>
    <recommendedName>
        <fullName evidence="2">phosphoribosylglycinamide formyltransferase 1</fullName>
        <ecNumber evidence="2">2.1.2.2</ecNumber>
    </recommendedName>
    <alternativeName>
        <fullName evidence="7">5'-phosphoribosylglycinamide transformylase</fullName>
    </alternativeName>
    <alternativeName>
        <fullName evidence="6">GAR transformylase</fullName>
    </alternativeName>
</protein>
<sequence>MKIAIATSNVNSFLVGELTKNFEISCVIFENRQHPYHFLPFYAKRFKKRPLTTVLELIYQFYKVLFIAKKTNKNIFSDKIYFYKTISINSEETEKKLKEISPDLLILDGTSVVKKNILVIPRVGTINIHLGINPLYRGGGNAWAFINKDYKNVGATIHLVTEKLDAGSIIKIIRMDVLPEMKSVEEYNKYCHKKAVEELVEIIKKIEKGQPQLENFGDFSKSQYYPQLNILTYLKAQKKFGECRKKLIRADKI</sequence>
<evidence type="ECO:0000256" key="7">
    <source>
        <dbReference type="ARBA" id="ARBA00041682"/>
    </source>
</evidence>